<dbReference type="EMBL" id="JBBNAG010000011">
    <property type="protein sequence ID" value="KAK9093952.1"/>
    <property type="molecule type" value="Genomic_DNA"/>
</dbReference>
<evidence type="ECO:0000313" key="2">
    <source>
        <dbReference type="Proteomes" id="UP001419268"/>
    </source>
</evidence>
<dbReference type="AlphaFoldDB" id="A0AAP0ELJ3"/>
<comment type="caution">
    <text evidence="1">The sequence shown here is derived from an EMBL/GenBank/DDBJ whole genome shotgun (WGS) entry which is preliminary data.</text>
</comment>
<evidence type="ECO:0000313" key="1">
    <source>
        <dbReference type="EMBL" id="KAK9093952.1"/>
    </source>
</evidence>
<protein>
    <submittedName>
        <fullName evidence="1">Uncharacterized protein</fullName>
    </submittedName>
</protein>
<accession>A0AAP0ELJ3</accession>
<keyword evidence="2" id="KW-1185">Reference proteome</keyword>
<gene>
    <name evidence="1" type="ORF">Scep_025421</name>
</gene>
<name>A0AAP0ELJ3_9MAGN</name>
<reference evidence="1 2" key="1">
    <citation type="submission" date="2024-01" db="EMBL/GenBank/DDBJ databases">
        <title>Genome assemblies of Stephania.</title>
        <authorList>
            <person name="Yang L."/>
        </authorList>
    </citation>
    <scope>NUCLEOTIDE SEQUENCE [LARGE SCALE GENOMIC DNA]</scope>
    <source>
        <strain evidence="1">JXDWG</strain>
        <tissue evidence="1">Leaf</tissue>
    </source>
</reference>
<dbReference type="Proteomes" id="UP001419268">
    <property type="component" value="Unassembled WGS sequence"/>
</dbReference>
<proteinExistence type="predicted"/>
<organism evidence="1 2">
    <name type="scientific">Stephania cephalantha</name>
    <dbReference type="NCBI Taxonomy" id="152367"/>
    <lineage>
        <taxon>Eukaryota</taxon>
        <taxon>Viridiplantae</taxon>
        <taxon>Streptophyta</taxon>
        <taxon>Embryophyta</taxon>
        <taxon>Tracheophyta</taxon>
        <taxon>Spermatophyta</taxon>
        <taxon>Magnoliopsida</taxon>
        <taxon>Ranunculales</taxon>
        <taxon>Menispermaceae</taxon>
        <taxon>Menispermoideae</taxon>
        <taxon>Cissampelideae</taxon>
        <taxon>Stephania</taxon>
    </lineage>
</organism>
<sequence length="86" mass="9856">MMTLTMEKFENVDYNELGFDPHIYGLLTGQSDLFRDEDFGANDLNLRSLMDQRGSSSDGSNLLQLMEFPSKTLWSKFSRCSSEFKA</sequence>